<dbReference type="AlphaFoldDB" id="A0ABD0RYH5"/>
<comment type="caution">
    <text evidence="1">The sequence shown here is derived from an EMBL/GenBank/DDBJ whole genome shotgun (WGS) entry which is preliminary data.</text>
</comment>
<protein>
    <submittedName>
        <fullName evidence="1">Uncharacterized protein</fullName>
    </submittedName>
</protein>
<sequence length="308" mass="32456">MKLFYRPLKYSIHPSIHPSTHPNIPSIHQKYFIHPSIKNISSIHPSIHPKYSIHPSIHPLKYFIHPLKHFIHPSGGTQMPTLPHTPASSSAAVICQPLHSPSVLHLCRGFVAGLPASIAIQLGGPVDPMAPPWPIAPSMVQQSTGSTGLPCPSSSTLVWCRTSYSLGLHSSAFALSLRPSDSAIPPAPPWSSDAPGSTTLSQIHGLVSVASATCSALVLRILPVTLDLWLSVSASGSSATCSATVSWPPGVVSPASSMVPPSFGSNVGRHYGCGLGHIWLLLLQVSPVISLTPPSIWFALVNGLGETG</sequence>
<dbReference type="Proteomes" id="UP001529510">
    <property type="component" value="Unassembled WGS sequence"/>
</dbReference>
<proteinExistence type="predicted"/>
<evidence type="ECO:0000313" key="1">
    <source>
        <dbReference type="EMBL" id="KAL0203603.1"/>
    </source>
</evidence>
<feature type="non-terminal residue" evidence="1">
    <location>
        <position position="308"/>
    </location>
</feature>
<gene>
    <name evidence="1" type="ORF">M9458_001621</name>
</gene>
<name>A0ABD0RYH5_CIRMR</name>
<evidence type="ECO:0000313" key="2">
    <source>
        <dbReference type="Proteomes" id="UP001529510"/>
    </source>
</evidence>
<dbReference type="EMBL" id="JAMKFB020000001">
    <property type="protein sequence ID" value="KAL0203603.1"/>
    <property type="molecule type" value="Genomic_DNA"/>
</dbReference>
<accession>A0ABD0RYH5</accession>
<reference evidence="1 2" key="1">
    <citation type="submission" date="2024-05" db="EMBL/GenBank/DDBJ databases">
        <title>Genome sequencing and assembly of Indian major carp, Cirrhinus mrigala (Hamilton, 1822).</title>
        <authorList>
            <person name="Mohindra V."/>
            <person name="Chowdhury L.M."/>
            <person name="Lal K."/>
            <person name="Jena J.K."/>
        </authorList>
    </citation>
    <scope>NUCLEOTIDE SEQUENCE [LARGE SCALE GENOMIC DNA]</scope>
    <source>
        <strain evidence="1">CM1030</strain>
        <tissue evidence="1">Blood</tissue>
    </source>
</reference>
<organism evidence="1 2">
    <name type="scientific">Cirrhinus mrigala</name>
    <name type="common">Mrigala</name>
    <dbReference type="NCBI Taxonomy" id="683832"/>
    <lineage>
        <taxon>Eukaryota</taxon>
        <taxon>Metazoa</taxon>
        <taxon>Chordata</taxon>
        <taxon>Craniata</taxon>
        <taxon>Vertebrata</taxon>
        <taxon>Euteleostomi</taxon>
        <taxon>Actinopterygii</taxon>
        <taxon>Neopterygii</taxon>
        <taxon>Teleostei</taxon>
        <taxon>Ostariophysi</taxon>
        <taxon>Cypriniformes</taxon>
        <taxon>Cyprinidae</taxon>
        <taxon>Labeoninae</taxon>
        <taxon>Labeonini</taxon>
        <taxon>Cirrhinus</taxon>
    </lineage>
</organism>
<keyword evidence="2" id="KW-1185">Reference proteome</keyword>